<dbReference type="Gene3D" id="3.10.20.90">
    <property type="entry name" value="Phosphatidylinositol 3-kinase Catalytic Subunit, Chain A, domain 1"/>
    <property type="match status" value="1"/>
</dbReference>
<keyword evidence="4" id="KW-0175">Coiled coil</keyword>
<dbReference type="InterPro" id="IPR050734">
    <property type="entry name" value="PIH1/Kintoun_subfamily"/>
</dbReference>
<dbReference type="Gene3D" id="1.20.80.10">
    <property type="match status" value="1"/>
</dbReference>
<dbReference type="SUPFAM" id="SSF47031">
    <property type="entry name" value="Second domain of FERM"/>
    <property type="match status" value="1"/>
</dbReference>
<dbReference type="PRINTS" id="PR00935">
    <property type="entry name" value="BAND41"/>
</dbReference>
<dbReference type="Pfam" id="PF09379">
    <property type="entry name" value="FERM_N"/>
    <property type="match status" value="1"/>
</dbReference>
<feature type="compositionally biased region" description="Low complexity" evidence="5">
    <location>
        <begin position="1693"/>
        <end position="1706"/>
    </location>
</feature>
<dbReference type="InterPro" id="IPR041442">
    <property type="entry name" value="PIH1D1/2/3_CS-like"/>
</dbReference>
<evidence type="ECO:0000256" key="2">
    <source>
        <dbReference type="ARBA" id="ARBA00024190"/>
    </source>
</evidence>
<dbReference type="CDD" id="cd17099">
    <property type="entry name" value="FERM_F1_PTPN14_like"/>
    <property type="match status" value="1"/>
</dbReference>
<evidence type="ECO:0000256" key="5">
    <source>
        <dbReference type="SAM" id="MobiDB-lite"/>
    </source>
</evidence>
<comment type="similarity">
    <text evidence="3">Belongs to the PIH1 family. Kintoun subfamily.</text>
</comment>
<dbReference type="SUPFAM" id="SSF50729">
    <property type="entry name" value="PH domain-like"/>
    <property type="match status" value="1"/>
</dbReference>
<protein>
    <recommendedName>
        <fullName evidence="3">Protein kintoun</fullName>
    </recommendedName>
    <alternativeName>
        <fullName evidence="3">Dynein assembly factor 2, axonemal homolog</fullName>
    </alternativeName>
</protein>
<feature type="compositionally biased region" description="Basic residues" evidence="5">
    <location>
        <begin position="2100"/>
        <end position="2120"/>
    </location>
</feature>
<evidence type="ECO:0000313" key="7">
    <source>
        <dbReference type="EMBL" id="VDL18738.1"/>
    </source>
</evidence>
<accession>A0A158QCC5</accession>
<feature type="compositionally biased region" description="Basic and acidic residues" evidence="5">
    <location>
        <begin position="2619"/>
        <end position="2628"/>
    </location>
</feature>
<feature type="compositionally biased region" description="Polar residues" evidence="5">
    <location>
        <begin position="2230"/>
        <end position="2241"/>
    </location>
</feature>
<evidence type="ECO:0000256" key="1">
    <source>
        <dbReference type="ARBA" id="ARBA00022490"/>
    </source>
</evidence>
<sequence length="2773" mass="306202">MESALRDLNLTNDEVHRLGNALKDPKFLKLFDEYRNVLEDPEERRRFEDEVRLVELERGIDVEFIKPTPYCVLKSKSWPSLIHEITGQTVRPAFNSPPTTDGQTVFINICSCDKLEEPTLIFHEKERGPFWKVPHCFSPPVEELYRSKRCLVIDIVFHPTAIDHSLKNNVLHKLLQITAIEGVQRQFSYFLGQTRKQALSTWKLSSPNEKAILSTCRLLNSPTHIGIPRATIIRRKREDFSERQERLAEEEKAAFEEARKAPNSRESLAALYKINRGLTENLSRLEESLTSKFQPLEPKYKEPAFKIIHSSEFDLLNYANDKNLRSKSSRPSAIRVEIALPGIESAECLDLDISEAELCLQSEKPVAYQLKLTFPYLVDWERGKSKFIRDNGRLLVTLPVVQLPVINEFDNTGESNLSTAPLIEVMTTKKSENENAASQSGPQIEEGKSEVECDGKVETYKSSSVSDDFDLIFDKEVSKRFRRRKLSDLTEDSDSKCSPSLSPEFEGNQIKMKKVKASKLVVPKTASLASVIVRQDLTTFTIVLEVRNVSRRSLRLDWSETGCRCNPNSMHFMLTCTSRGSGGCSLPWGIVFICPVPLHFALDTNAATAVSESAEDCQGEEPEVIGCQVSPSNVAIVMRKPSALVTWWDSIAVGRVLDSGLQEVPLPKPDGDLVKLLEGEMIEEEESSMSKMHTTHRSLEYVEFSLSAKPETMKTVSSPNHSSSSDHTPHPSSVTSRCNSIDSDAGLPLKGILKMRYDSECNLDAVGQVPTLGSSVGIHPSPLIDSSDFESNSEDESVFWPPVPLPSIAITTTRSRHNSVNFSAKDDKIAFSLKDSVLTLHNAIRNKARNAKRSERRKRHNSFTASSITMNEMQASSQRHHDNRTSVMDMTHLTQKQRRKLQYKQKREEYFRQHVNAVANANKIEGKRGSLYEMPLKLNFKRTHRYNVSAKDLYVIPIYTLDASCVEYTVSPTTTGRDALEYVAQRLDIEDTCLFGFRYEAWTDDQRWLFLNKPVKKQLDKYARQHALVLNIMLFIDNPQYLPDANLRRQFYLQLRQGVLTKQLKIASKQAIKLMAYSLQAEYGDFVDFETTAHMWRERPMVPASVTGGSVEIGSLEHIDDIIWGYCQLRGVSQDNAIWYYLDEIRRLSSYGVQLFYGSTASGEAAQLGVSRNGLTISTMCPINPTVSKHKWEDIKDLAYSRKTFTIQLLKKAKSIHFVFEDTQDARYLWNFCIQMHNSYIHYWTHVKTGPTAHVSDPPDLLRGNGCSLPTPTSSVWDHFHSSRMRHDYQTEMSERGSETSGVVVNNSNSTTTIGSVASMHASIGQVGNNSLTSLQQSHTNHPISSSMPVCGSGETEHESMQTHDHSALAIALSYNVQEDSEGGTLVDTLDSNMLANRCVTCLPVAACLRRGTTPKSADLCLSSGPMQTPQSQSSGLTTSRKKHHHHHRKHRLQPIPLSGAASAQEVAARYNMSLAESSSGSSSESEFESDVCSTSAETSSSSNSSRRGDDEVDTQDQQHGFRRLLGTSTSSIGAGVSLRPILSGFNQHHYRLQQNWREDATISPDNRRNSPARQFLGTPDVKPVTVESHGWLASAKRLTSALSESLTRRALSSNPSTSCKPSPATTPQLLSRGPKSVGIAQVIRPEPPSLESGGGSSFEDSRRRPSRPPIPPGGTSSRHPGLGCNPNAPYRGASAGPTSSGTASTNMPTSKSSYPLHHSLYEVPLEGRLQIRLQPPSPQSSQEEASWRLIQHPGVWINQLNTPDGQQGQQQLGYYDGEMVAPPMSSQQAMTTSSMTSSSTSTSTSSAGVVEVVKASAAATAHSNSSSPSSPASSVVEDEMMVIMMRGGVDKEDDSSSTMSYSVCGGSGSGDNRTTGKTAAVVTPIQKQSSPQQQRQRSLSGSGGPLHLLTNSDIHQLLNLTKMRETALVHRLLAEYRQTLLLQQSLHANSMSTPNLAASQELHTPATNNTGSNGFTNGNYSNTGANGSGQQIEVECCPQKTNAQRRNESYRPGGSCHDGFRGKQGSRCAHQNARGPHASDSSDYVNACAFQCSHGCNCGANQMQTSVHSTTTDNDSNATFRVLSEVDGGRGGIYSNNHQHSHQHSGHTHHHHNQKRHHHHEDSCTTNSDLMTSSNCSQLGGWSAVAKSNSFHYQPQRFGGGGGKGNGRTRHAHEMCKSATPDNFHRQPGQCASPSRVEMSDFEPSLRGSSADRRGGSDNSSGNGFSRSKTFTSAPQSQTGTPRVAFIHAYDRTCGSGGNGSGHLHAGEYENLENDSPLLSSVNRKSITDISVRSSSSDVSYEDYKFNQRLQRRTRTPTTPCSEVHERHQHCPHHGHRACHFNRLGPSSSTKRSTLPSNSCDGGGGHVQLCWEHMCALEQLGASKEVHIDTPMIQRRKQKRKTRNVEKEPCCTYCSIQQNHRYAEKARSFDPYKQKSTLRYRCSASPVFSVEPAGTQCDLCRRQRQWRNEFGRPRCGCDSSGDEDECSDEGDPGGFSSSRAVSDSSLASLALPGTRDTASIMVSSYEFECQQQQQAQQNSGLPFDNMGGGGGGPNLRKCKNKPPTPKFMDERRGSFSRLQPHVNFYEEKQSMSIRNCGKILQNPSAARKASLSPPSLDRFLKRPERPKTLLSSSASFQVEDHHHRHLPSDTSSKRYPNRPPGGASSRDGTPVGRTGGSAGYSRTPTPGRTVGNQQTPVGRGTGGSGALFTASMTFTPSTNAATLSPGSPNLSNSMGTSRVDHRQHQQQNPNEFQRCLPYKSVSALSHGEKEVI</sequence>
<dbReference type="Proteomes" id="UP000274504">
    <property type="component" value="Unassembled WGS sequence"/>
</dbReference>
<dbReference type="STRING" id="6216.A0A158QCC5"/>
<feature type="region of interest" description="Disordered" evidence="5">
    <location>
        <begin position="711"/>
        <end position="740"/>
    </location>
</feature>
<feature type="region of interest" description="Disordered" evidence="5">
    <location>
        <begin position="2179"/>
        <end position="2241"/>
    </location>
</feature>
<feature type="compositionally biased region" description="Acidic residues" evidence="5">
    <location>
        <begin position="2481"/>
        <end position="2492"/>
    </location>
</feature>
<feature type="region of interest" description="Disordered" evidence="5">
    <location>
        <begin position="2004"/>
        <end position="2041"/>
    </location>
</feature>
<feature type="region of interest" description="Disordered" evidence="5">
    <location>
        <begin position="1849"/>
        <end position="1908"/>
    </location>
</feature>
<feature type="region of interest" description="Disordered" evidence="5">
    <location>
        <begin position="2597"/>
        <end position="2752"/>
    </location>
</feature>
<evidence type="ECO:0000313" key="9">
    <source>
        <dbReference type="WBParaSite" id="HDID_0000127601-mRNA-1"/>
    </source>
</evidence>
<dbReference type="SMART" id="SM00295">
    <property type="entry name" value="B41"/>
    <property type="match status" value="1"/>
</dbReference>
<feature type="compositionally biased region" description="Low complexity" evidence="5">
    <location>
        <begin position="2218"/>
        <end position="2229"/>
    </location>
</feature>
<dbReference type="InterPro" id="IPR014352">
    <property type="entry name" value="FERM/acyl-CoA-bd_prot_sf"/>
</dbReference>
<dbReference type="GO" id="GO:0120293">
    <property type="term" value="C:dynein axonemal particle"/>
    <property type="evidence" value="ECO:0007669"/>
    <property type="project" value="UniProtKB-SubCell"/>
</dbReference>
<dbReference type="HAMAP" id="MF_03069">
    <property type="entry name" value="Kintoun"/>
    <property type="match status" value="1"/>
</dbReference>
<feature type="compositionally biased region" description="Low complexity" evidence="5">
    <location>
        <begin position="715"/>
        <end position="736"/>
    </location>
</feature>
<dbReference type="OrthoDB" id="5854685at2759"/>
<dbReference type="SUPFAM" id="SSF54236">
    <property type="entry name" value="Ubiquitin-like"/>
    <property type="match status" value="1"/>
</dbReference>
<feature type="compositionally biased region" description="Polar residues" evidence="5">
    <location>
        <begin position="1336"/>
        <end position="1348"/>
    </location>
</feature>
<feature type="compositionally biased region" description="Polar residues" evidence="5">
    <location>
        <begin position="2681"/>
        <end position="2697"/>
    </location>
</feature>
<feature type="region of interest" description="Disordered" evidence="5">
    <location>
        <begin position="431"/>
        <end position="451"/>
    </location>
</feature>
<dbReference type="PANTHER" id="PTHR22997">
    <property type="entry name" value="PIH1 DOMAIN-CONTAINING PROTEIN 1"/>
    <property type="match status" value="1"/>
</dbReference>
<comment type="function">
    <text evidence="3">Required for cytoplasmic pre-assembly of axonemal dyneins, thereby playing a central role in motility in cilia and flagella. Involved in pre-assembly of dynein arm complexes in the cytoplasm before intraflagellar transport loads them for the ciliary compartment.</text>
</comment>
<dbReference type="CDD" id="cd14473">
    <property type="entry name" value="FERM_B-lobe"/>
    <property type="match status" value="1"/>
</dbReference>
<feature type="region of interest" description="Disordered" evidence="5">
    <location>
        <begin position="2476"/>
        <end position="2502"/>
    </location>
</feature>
<dbReference type="Gene3D" id="2.30.29.30">
    <property type="entry name" value="Pleckstrin-homology domain (PH domain)/Phosphotyrosine-binding domain (PTB)"/>
    <property type="match status" value="1"/>
</dbReference>
<feature type="compositionally biased region" description="Basic and acidic residues" evidence="5">
    <location>
        <begin position="1559"/>
        <end position="1569"/>
    </location>
</feature>
<dbReference type="InterPro" id="IPR029071">
    <property type="entry name" value="Ubiquitin-like_domsf"/>
</dbReference>
<feature type="region of interest" description="Disordered" evidence="5">
    <location>
        <begin position="1609"/>
        <end position="1716"/>
    </location>
</feature>
<dbReference type="InterPro" id="IPR011993">
    <property type="entry name" value="PH-like_dom_sf"/>
</dbReference>
<dbReference type="Pfam" id="PF18201">
    <property type="entry name" value="PIH1_CS"/>
    <property type="match status" value="1"/>
</dbReference>
<dbReference type="Pfam" id="PF08190">
    <property type="entry name" value="PIH1"/>
    <property type="match status" value="1"/>
</dbReference>
<feature type="compositionally biased region" description="Polar residues" evidence="5">
    <location>
        <begin position="2711"/>
        <end position="2737"/>
    </location>
</feature>
<feature type="region of interest" description="Disordered" evidence="5">
    <location>
        <begin position="2088"/>
        <end position="2128"/>
    </location>
</feature>
<feature type="compositionally biased region" description="Polar residues" evidence="5">
    <location>
        <begin position="1425"/>
        <end position="1439"/>
    </location>
</feature>
<dbReference type="Pfam" id="PF00373">
    <property type="entry name" value="FERM_M"/>
    <property type="match status" value="1"/>
</dbReference>
<organism evidence="9">
    <name type="scientific">Hymenolepis diminuta</name>
    <name type="common">Rat tapeworm</name>
    <dbReference type="NCBI Taxonomy" id="6216"/>
    <lineage>
        <taxon>Eukaryota</taxon>
        <taxon>Metazoa</taxon>
        <taxon>Spiralia</taxon>
        <taxon>Lophotrochozoa</taxon>
        <taxon>Platyhelminthes</taxon>
        <taxon>Cestoda</taxon>
        <taxon>Eucestoda</taxon>
        <taxon>Cyclophyllidea</taxon>
        <taxon>Hymenolepididae</taxon>
        <taxon>Hymenolepis</taxon>
    </lineage>
</organism>
<feature type="compositionally biased region" description="Polar residues" evidence="5">
    <location>
        <begin position="1609"/>
        <end position="1630"/>
    </location>
</feature>
<feature type="region of interest" description="Disordered" evidence="5">
    <location>
        <begin position="1559"/>
        <end position="1582"/>
    </location>
</feature>
<reference evidence="7 8" key="2">
    <citation type="submission" date="2018-11" db="EMBL/GenBank/DDBJ databases">
        <authorList>
            <consortium name="Pathogen Informatics"/>
        </authorList>
    </citation>
    <scope>NUCLEOTIDE SEQUENCE [LARGE SCALE GENOMIC DNA]</scope>
</reference>
<dbReference type="InterPro" id="IPR035963">
    <property type="entry name" value="FERM_2"/>
</dbReference>
<dbReference type="PROSITE" id="PS50057">
    <property type="entry name" value="FERM_3"/>
    <property type="match status" value="1"/>
</dbReference>
<dbReference type="Pfam" id="PF09380">
    <property type="entry name" value="FERM_C"/>
    <property type="match status" value="1"/>
</dbReference>
<proteinExistence type="inferred from homology"/>
<evidence type="ECO:0000256" key="3">
    <source>
        <dbReference type="HAMAP-Rule" id="MF_03069"/>
    </source>
</evidence>
<evidence type="ECO:0000313" key="8">
    <source>
        <dbReference type="Proteomes" id="UP000274504"/>
    </source>
</evidence>
<feature type="compositionally biased region" description="Low complexity" evidence="5">
    <location>
        <begin position="1477"/>
        <end position="1506"/>
    </location>
</feature>
<dbReference type="WBParaSite" id="HDID_0000127601-mRNA-1">
    <property type="protein sequence ID" value="HDID_0000127601-mRNA-1"/>
    <property type="gene ID" value="HDID_0000127601"/>
</dbReference>
<feature type="region of interest" description="Disordered" evidence="5">
    <location>
        <begin position="1477"/>
        <end position="1527"/>
    </location>
</feature>
<feature type="compositionally biased region" description="Basic residues" evidence="5">
    <location>
        <begin position="1440"/>
        <end position="1453"/>
    </location>
</feature>
<dbReference type="SMART" id="SM01196">
    <property type="entry name" value="FERM_C"/>
    <property type="match status" value="1"/>
</dbReference>
<evidence type="ECO:0000259" key="6">
    <source>
        <dbReference type="PROSITE" id="PS50057"/>
    </source>
</evidence>
<comment type="subcellular location">
    <subcellularLocation>
        <location evidence="3">Cytoplasm</location>
    </subcellularLocation>
    <subcellularLocation>
        <location evidence="2">Dynein axonemal particle</location>
    </subcellularLocation>
</comment>
<dbReference type="EMBL" id="UYSG01000227">
    <property type="protein sequence ID" value="VDL18738.1"/>
    <property type="molecule type" value="Genomic_DNA"/>
</dbReference>
<dbReference type="InterPro" id="IPR019749">
    <property type="entry name" value="Band_41_domain"/>
</dbReference>
<feature type="region of interest" description="Disordered" evidence="5">
    <location>
        <begin position="2532"/>
        <end position="2574"/>
    </location>
</feature>
<evidence type="ECO:0000256" key="4">
    <source>
        <dbReference type="SAM" id="Coils"/>
    </source>
</evidence>
<dbReference type="InterPro" id="IPR019748">
    <property type="entry name" value="FERM_central"/>
</dbReference>
<dbReference type="InterPro" id="IPR012981">
    <property type="entry name" value="PIH1_N"/>
</dbReference>
<feature type="domain" description="FERM" evidence="6">
    <location>
        <begin position="954"/>
        <end position="1244"/>
    </location>
</feature>
<reference evidence="9" key="1">
    <citation type="submission" date="2016-04" db="UniProtKB">
        <authorList>
            <consortium name="WormBaseParasite"/>
        </authorList>
    </citation>
    <scope>IDENTIFICATION</scope>
</reference>
<feature type="region of interest" description="Disordered" evidence="5">
    <location>
        <begin position="1419"/>
        <end position="1459"/>
    </location>
</feature>
<dbReference type="InterPro" id="IPR018980">
    <property type="entry name" value="FERM_PH-like_C"/>
</dbReference>
<dbReference type="InterPro" id="IPR018979">
    <property type="entry name" value="FERM_N"/>
</dbReference>
<feature type="region of interest" description="Disordered" evidence="5">
    <location>
        <begin position="1964"/>
        <end position="1985"/>
    </location>
</feature>
<feature type="region of interest" description="Disordered" evidence="5">
    <location>
        <begin position="1786"/>
        <end position="1806"/>
    </location>
</feature>
<keyword evidence="1 3" id="KW-0963">Cytoplasm</keyword>
<dbReference type="GO" id="GO:0060285">
    <property type="term" value="P:cilium-dependent cell motility"/>
    <property type="evidence" value="ECO:0007669"/>
    <property type="project" value="UniProtKB-UniRule"/>
</dbReference>
<feature type="region of interest" description="Disordered" evidence="5">
    <location>
        <begin position="1336"/>
        <end position="1358"/>
    </location>
</feature>
<dbReference type="PANTHER" id="PTHR22997:SF3">
    <property type="entry name" value="PROTEIN KINTOUN"/>
    <property type="match status" value="1"/>
</dbReference>
<dbReference type="GO" id="GO:0070286">
    <property type="term" value="P:axonemal dynein complex assembly"/>
    <property type="evidence" value="ECO:0007669"/>
    <property type="project" value="UniProtKB-UniRule"/>
</dbReference>
<feature type="compositionally biased region" description="Low complexity" evidence="5">
    <location>
        <begin position="1968"/>
        <end position="1985"/>
    </location>
</feature>
<feature type="coiled-coil region" evidence="4">
    <location>
        <begin position="233"/>
        <end position="288"/>
    </location>
</feature>
<name>A0A158QCC5_HYMDI</name>
<dbReference type="InterPro" id="IPR034727">
    <property type="entry name" value="Kintoun"/>
</dbReference>
<gene>
    <name evidence="7" type="ORF">HDID_LOCUS1277</name>
</gene>
<dbReference type="InterPro" id="IPR000299">
    <property type="entry name" value="FERM_domain"/>
</dbReference>
<feature type="compositionally biased region" description="Low complexity" evidence="5">
    <location>
        <begin position="1889"/>
        <end position="1908"/>
    </location>
</feature>